<feature type="domain" description="Helicase C-terminal" evidence="17">
    <location>
        <begin position="351"/>
        <end position="519"/>
    </location>
</feature>
<name>A0A7L0JKK9_CHATO</name>
<evidence type="ECO:0000256" key="9">
    <source>
        <dbReference type="ARBA" id="ARBA00022806"/>
    </source>
</evidence>
<reference evidence="19 20" key="1">
    <citation type="submission" date="2019-09" db="EMBL/GenBank/DDBJ databases">
        <title>Bird 10,000 Genomes (B10K) Project - Family phase.</title>
        <authorList>
            <person name="Zhang G."/>
        </authorList>
    </citation>
    <scope>NUCLEOTIDE SEQUENCE [LARGE SCALE GENOMIC DNA]</scope>
    <source>
        <strain evidence="19">B10K-DU-011-36</strain>
        <tissue evidence="19">Muscle</tissue>
    </source>
</reference>
<keyword evidence="8" id="KW-0378">Hydrolase</keyword>
<evidence type="ECO:0000256" key="3">
    <source>
        <dbReference type="ARBA" id="ARBA00012552"/>
    </source>
</evidence>
<dbReference type="Pfam" id="PF00271">
    <property type="entry name" value="Helicase_C"/>
    <property type="match status" value="1"/>
</dbReference>
<accession>A0A7L0JKK9</accession>
<keyword evidence="20" id="KW-1185">Reference proteome</keyword>
<dbReference type="InterPro" id="IPR038557">
    <property type="entry name" value="RLR_C_sf"/>
</dbReference>
<evidence type="ECO:0000256" key="7">
    <source>
        <dbReference type="ARBA" id="ARBA00022741"/>
    </source>
</evidence>
<evidence type="ECO:0000256" key="12">
    <source>
        <dbReference type="ARBA" id="ARBA00022859"/>
    </source>
</evidence>
<keyword evidence="6" id="KW-0479">Metal-binding</keyword>
<evidence type="ECO:0000259" key="18">
    <source>
        <dbReference type="PROSITE" id="PS51789"/>
    </source>
</evidence>
<evidence type="ECO:0000256" key="4">
    <source>
        <dbReference type="ARBA" id="ARBA00022490"/>
    </source>
</evidence>
<dbReference type="Pfam" id="PF18119">
    <property type="entry name" value="RIG-I_C"/>
    <property type="match status" value="1"/>
</dbReference>
<dbReference type="EC" id="3.6.4.13" evidence="3"/>
<dbReference type="GO" id="GO:0003677">
    <property type="term" value="F:DNA binding"/>
    <property type="evidence" value="ECO:0007669"/>
    <property type="project" value="InterPro"/>
</dbReference>
<evidence type="ECO:0000313" key="19">
    <source>
        <dbReference type="EMBL" id="NXK44382.1"/>
    </source>
</evidence>
<evidence type="ECO:0000259" key="16">
    <source>
        <dbReference type="PROSITE" id="PS51192"/>
    </source>
</evidence>
<dbReference type="InterPro" id="IPR006935">
    <property type="entry name" value="Helicase/UvrB_N"/>
</dbReference>
<evidence type="ECO:0000256" key="15">
    <source>
        <dbReference type="ARBA" id="ARBA00049390"/>
    </source>
</evidence>
<dbReference type="AlphaFoldDB" id="A0A7L0JKK9"/>
<dbReference type="GO" id="GO:0008270">
    <property type="term" value="F:zinc ion binding"/>
    <property type="evidence" value="ECO:0007669"/>
    <property type="project" value="TreeGrafter"/>
</dbReference>
<evidence type="ECO:0000256" key="6">
    <source>
        <dbReference type="ARBA" id="ARBA00022723"/>
    </source>
</evidence>
<keyword evidence="9 19" id="KW-0347">Helicase</keyword>
<dbReference type="Gene3D" id="3.40.50.300">
    <property type="entry name" value="P-loop containing nucleotide triphosphate hydrolases"/>
    <property type="match status" value="2"/>
</dbReference>
<feature type="domain" description="Helicase ATP-binding" evidence="16">
    <location>
        <begin position="11"/>
        <end position="188"/>
    </location>
</feature>
<dbReference type="InterPro" id="IPR001650">
    <property type="entry name" value="Helicase_C-like"/>
</dbReference>
<comment type="caution">
    <text evidence="19">The sequence shown here is derived from an EMBL/GenBank/DDBJ whole genome shotgun (WGS) entry which is preliminary data.</text>
</comment>
<dbReference type="Pfam" id="PF11648">
    <property type="entry name" value="RIG-I_C-RD"/>
    <property type="match status" value="1"/>
</dbReference>
<evidence type="ECO:0000256" key="5">
    <source>
        <dbReference type="ARBA" id="ARBA00022588"/>
    </source>
</evidence>
<keyword evidence="4" id="KW-0963">Cytoplasm</keyword>
<evidence type="ECO:0000256" key="11">
    <source>
        <dbReference type="ARBA" id="ARBA00022840"/>
    </source>
</evidence>
<dbReference type="GO" id="GO:0005524">
    <property type="term" value="F:ATP binding"/>
    <property type="evidence" value="ECO:0007669"/>
    <property type="project" value="UniProtKB-KW"/>
</dbReference>
<organism evidence="19 20">
    <name type="scientific">Chauna torquata</name>
    <name type="common">Southern screamer</name>
    <dbReference type="NCBI Taxonomy" id="30388"/>
    <lineage>
        <taxon>Eukaryota</taxon>
        <taxon>Metazoa</taxon>
        <taxon>Chordata</taxon>
        <taxon>Craniata</taxon>
        <taxon>Vertebrata</taxon>
        <taxon>Euteleostomi</taxon>
        <taxon>Archelosauria</taxon>
        <taxon>Archosauria</taxon>
        <taxon>Dinosauria</taxon>
        <taxon>Saurischia</taxon>
        <taxon>Theropoda</taxon>
        <taxon>Coelurosauria</taxon>
        <taxon>Aves</taxon>
        <taxon>Neognathae</taxon>
        <taxon>Galloanserae</taxon>
        <taxon>Anseriformes</taxon>
        <taxon>Anhimidae</taxon>
        <taxon>Chauna</taxon>
    </lineage>
</organism>
<keyword evidence="14" id="KW-0051">Antiviral defense</keyword>
<dbReference type="GO" id="GO:0002753">
    <property type="term" value="P:cytoplasmic pattern recognition receptor signaling pathway"/>
    <property type="evidence" value="ECO:0007669"/>
    <property type="project" value="TreeGrafter"/>
</dbReference>
<evidence type="ECO:0000256" key="8">
    <source>
        <dbReference type="ARBA" id="ARBA00022801"/>
    </source>
</evidence>
<evidence type="ECO:0000256" key="13">
    <source>
        <dbReference type="ARBA" id="ARBA00022884"/>
    </source>
</evidence>
<feature type="non-terminal residue" evidence="19">
    <location>
        <position position="1"/>
    </location>
</feature>
<dbReference type="GO" id="GO:0016787">
    <property type="term" value="F:hydrolase activity"/>
    <property type="evidence" value="ECO:0007669"/>
    <property type="project" value="UniProtKB-KW"/>
</dbReference>
<dbReference type="PROSITE" id="PS51194">
    <property type="entry name" value="HELICASE_CTER"/>
    <property type="match status" value="1"/>
</dbReference>
<dbReference type="CDD" id="cd15806">
    <property type="entry name" value="LGP2_C"/>
    <property type="match status" value="1"/>
</dbReference>
<gene>
    <name evidence="19" type="primary">Dhx58</name>
    <name evidence="19" type="ORF">CHATOR_R13010</name>
</gene>
<dbReference type="SMART" id="SM00490">
    <property type="entry name" value="HELICc"/>
    <property type="match status" value="1"/>
</dbReference>
<dbReference type="Gene3D" id="2.170.150.30">
    <property type="entry name" value="RIG-I-like receptor, C-terminal regulatory domain"/>
    <property type="match status" value="1"/>
</dbReference>
<evidence type="ECO:0000256" key="10">
    <source>
        <dbReference type="ARBA" id="ARBA00022833"/>
    </source>
</evidence>
<feature type="domain" description="RLR CTR" evidence="18">
    <location>
        <begin position="540"/>
        <end position="667"/>
    </location>
</feature>
<dbReference type="GO" id="GO:0005737">
    <property type="term" value="C:cytoplasm"/>
    <property type="evidence" value="ECO:0007669"/>
    <property type="project" value="UniProtKB-SubCell"/>
</dbReference>
<dbReference type="EMBL" id="VXAL01000611">
    <property type="protein sequence ID" value="NXK44382.1"/>
    <property type="molecule type" value="Genomic_DNA"/>
</dbReference>
<comment type="subcellular location">
    <subcellularLocation>
        <location evidence="1">Cytoplasm</location>
    </subcellularLocation>
</comment>
<dbReference type="GO" id="GO:0003725">
    <property type="term" value="F:double-stranded RNA binding"/>
    <property type="evidence" value="ECO:0007669"/>
    <property type="project" value="TreeGrafter"/>
</dbReference>
<dbReference type="InterPro" id="IPR051363">
    <property type="entry name" value="RLR_Helicase"/>
</dbReference>
<keyword evidence="12" id="KW-0391">Immunity</keyword>
<evidence type="ECO:0000256" key="2">
    <source>
        <dbReference type="ARBA" id="ARBA00006866"/>
    </source>
</evidence>
<keyword evidence="7" id="KW-0547">Nucleotide-binding</keyword>
<dbReference type="PANTHER" id="PTHR14074:SF7">
    <property type="entry name" value="ATP-DEPENDENT RNA HELICASE DHX58"/>
    <property type="match status" value="1"/>
</dbReference>
<feature type="non-terminal residue" evidence="19">
    <location>
        <position position="667"/>
    </location>
</feature>
<dbReference type="GO" id="GO:0140374">
    <property type="term" value="P:antiviral innate immune response"/>
    <property type="evidence" value="ECO:0007669"/>
    <property type="project" value="TreeGrafter"/>
</dbReference>
<dbReference type="PROSITE" id="PS51789">
    <property type="entry name" value="RLR_CTR"/>
    <property type="match status" value="1"/>
</dbReference>
<dbReference type="CDD" id="cd18802">
    <property type="entry name" value="SF2_C_dicer"/>
    <property type="match status" value="1"/>
</dbReference>
<dbReference type="SUPFAM" id="SSF52540">
    <property type="entry name" value="P-loop containing nucleoside triphosphate hydrolases"/>
    <property type="match status" value="1"/>
</dbReference>
<dbReference type="PROSITE" id="PS51192">
    <property type="entry name" value="HELICASE_ATP_BIND_1"/>
    <property type="match status" value="1"/>
</dbReference>
<dbReference type="Gene3D" id="1.20.1320.30">
    <property type="match status" value="1"/>
</dbReference>
<dbReference type="Pfam" id="PF04851">
    <property type="entry name" value="ResIII"/>
    <property type="match status" value="1"/>
</dbReference>
<dbReference type="GO" id="GO:0003724">
    <property type="term" value="F:RNA helicase activity"/>
    <property type="evidence" value="ECO:0007669"/>
    <property type="project" value="UniProtKB-EC"/>
</dbReference>
<evidence type="ECO:0000256" key="14">
    <source>
        <dbReference type="ARBA" id="ARBA00023118"/>
    </source>
</evidence>
<dbReference type="GO" id="GO:0003727">
    <property type="term" value="F:single-stranded RNA binding"/>
    <property type="evidence" value="ECO:0007669"/>
    <property type="project" value="TreeGrafter"/>
</dbReference>
<evidence type="ECO:0000259" key="17">
    <source>
        <dbReference type="PROSITE" id="PS51194"/>
    </source>
</evidence>
<dbReference type="InterPro" id="IPR021673">
    <property type="entry name" value="RLR_CTR"/>
</dbReference>
<protein>
    <recommendedName>
        <fullName evidence="3">RNA helicase</fullName>
        <ecNumber evidence="3">3.6.4.13</ecNumber>
    </recommendedName>
</protein>
<dbReference type="InterPro" id="IPR041204">
    <property type="entry name" value="RIG-I-like_C"/>
</dbReference>
<dbReference type="InterPro" id="IPR014001">
    <property type="entry name" value="Helicase_ATP-bd"/>
</dbReference>
<dbReference type="Proteomes" id="UP000537522">
    <property type="component" value="Unassembled WGS sequence"/>
</dbReference>
<dbReference type="CDD" id="cd12090">
    <property type="entry name" value="MDA5_ID"/>
    <property type="match status" value="1"/>
</dbReference>
<proteinExistence type="inferred from homology"/>
<evidence type="ECO:0000313" key="20">
    <source>
        <dbReference type="Proteomes" id="UP000537522"/>
    </source>
</evidence>
<comment type="similarity">
    <text evidence="2">Belongs to the helicase family. RLR subfamily.</text>
</comment>
<dbReference type="GO" id="GO:0039536">
    <property type="term" value="P:negative regulation of RIG-I signaling pathway"/>
    <property type="evidence" value="ECO:0007669"/>
    <property type="project" value="TreeGrafter"/>
</dbReference>
<keyword evidence="13" id="KW-0694">RNA-binding</keyword>
<keyword evidence="11" id="KW-0067">ATP-binding</keyword>
<dbReference type="SMART" id="SM00487">
    <property type="entry name" value="DEXDc"/>
    <property type="match status" value="1"/>
</dbReference>
<keyword evidence="10" id="KW-0862">Zinc</keyword>
<comment type="catalytic activity">
    <reaction evidence="15">
        <text>ATP + H2O = ADP + phosphate + H(+)</text>
        <dbReference type="Rhea" id="RHEA:13065"/>
        <dbReference type="ChEBI" id="CHEBI:15377"/>
        <dbReference type="ChEBI" id="CHEBI:15378"/>
        <dbReference type="ChEBI" id="CHEBI:30616"/>
        <dbReference type="ChEBI" id="CHEBI:43474"/>
        <dbReference type="ChEBI" id="CHEBI:456216"/>
        <dbReference type="EC" id="3.6.4.13"/>
    </reaction>
    <physiologicalReaction direction="left-to-right" evidence="15">
        <dbReference type="Rhea" id="RHEA:13066"/>
    </physiologicalReaction>
</comment>
<sequence length="667" mass="77013">TELRGYQREAVAPALRGRNSIIWLPTGAGKTRAAVHVCRRHLESRRDGRVAVLVNKVHLVEQHAKKEFHVLQDTFRVTAISGDSSHKCFFGQAVKRSDVIICTAQILQNALLSAEEDVHVELTDFSLLVIDECHHTQKEAVYNKIMLNYLRRKLSGQRDLPQILGLTASPGTGGETSFKGAVEHILQICANLDTEVITSAQEHMQHLQKQVPQPRKQYDLCQERAQDPFGQRLKKIMAQIQQHMEMARLPQDFGTQTYEQRIMELEKRAAETFCRKMRVCALHLRKYNDALLINDTVRMIDALQCLQQFYAAERDTKDPTEHFLATTFEENRTSLLALAGDQRYENPRLSKLEKILQEHFQPQGSSRGIVFTKTRQSAHSLLSWLQDTATLWGQHIRAAVLTGAGYSNQTRHMTQNEQQDVIKQFRNGDLNLLFSTSVAEEGLDIPECNIVVRYGLMTNEIAMVQARGRARAENSVYSVLAKANSREVSRELLNEDLVELMERAIRAVQAMPEREYRQKIMELQRCAVISWQMKEARNSERRRLYNPEDVYLYCVNCNVAVCRGSDIRTVEGMHHVNINPNFRFYYTVSSGKIRFERTFKDWEPGCRIMCSGCSQEWGMEMIYRHVKLPILCIKNFVVQTPDEKRRYKKWSSVTFPIEEFNYLEYCS</sequence>
<dbReference type="InterPro" id="IPR027417">
    <property type="entry name" value="P-loop_NTPase"/>
</dbReference>
<evidence type="ECO:0000256" key="1">
    <source>
        <dbReference type="ARBA" id="ARBA00004496"/>
    </source>
</evidence>
<keyword evidence="5" id="KW-0399">Innate immunity</keyword>
<dbReference type="PANTHER" id="PTHR14074">
    <property type="entry name" value="HELICASE WITH DEATH DOMAIN-RELATED"/>
    <property type="match status" value="1"/>
</dbReference>